<protein>
    <recommendedName>
        <fullName evidence="3">PIR protein</fullName>
    </recommendedName>
</protein>
<dbReference type="AlphaFoldDB" id="A0A1C3KI60"/>
<organism evidence="1 2">
    <name type="scientific">Plasmodium ovale</name>
    <name type="common">malaria parasite P. ovale</name>
    <dbReference type="NCBI Taxonomy" id="36330"/>
    <lineage>
        <taxon>Eukaryota</taxon>
        <taxon>Sar</taxon>
        <taxon>Alveolata</taxon>
        <taxon>Apicomplexa</taxon>
        <taxon>Aconoidasida</taxon>
        <taxon>Haemosporida</taxon>
        <taxon>Plasmodiidae</taxon>
        <taxon>Plasmodium</taxon>
        <taxon>Plasmodium (Plasmodium)</taxon>
    </lineage>
</organism>
<sequence>MYFFILIHYSQAVTNEDLPADKFDDECIKHLNINALYNVSNDEDFSNQIHKWTEEFKSKFIEYYLQIWNSSKGKDFREKRCRDFNYWVKYIIDQVNKIVKTKSIASKFANEIKERGDLLLNDKITYGCKLDIADTSEKRYIKKQLDNFCENRDSFETKLKQYNHKECEKYKNYIKMRKDAFITFMASGAIKDKDFLHISEKCNFDKGCAIFPQIQCDSTRNKVIKEEQSSENELCVSSVKYPSLASLQEGSSENTEDSFSVKKFLSVSTPVAGAIAFSVVLYKFSPIGSFLNRGSNNFNPLQAAFDQQETQDFPGSPDFLNTNPENNIYQIAYHTT</sequence>
<evidence type="ECO:0000313" key="2">
    <source>
        <dbReference type="Proteomes" id="UP000243200"/>
    </source>
</evidence>
<evidence type="ECO:0008006" key="3">
    <source>
        <dbReference type="Google" id="ProtNLM"/>
    </source>
</evidence>
<proteinExistence type="predicted"/>
<accession>A0A1C3KI60</accession>
<name>A0A1C3KI60_PLAOA</name>
<dbReference type="EMBL" id="FLRJ01000374">
    <property type="protein sequence ID" value="SBT73467.1"/>
    <property type="molecule type" value="Genomic_DNA"/>
</dbReference>
<dbReference type="VEuPathDB" id="PlasmoDB:PocGH01_00184600"/>
<reference evidence="1 2" key="1">
    <citation type="submission" date="2016-06" db="EMBL/GenBank/DDBJ databases">
        <authorList>
            <consortium name="Pathogen Informatics"/>
        </authorList>
    </citation>
    <scope>NUCLEOTIDE SEQUENCE [LARGE SCALE GENOMIC DNA]</scope>
</reference>
<evidence type="ECO:0000313" key="1">
    <source>
        <dbReference type="EMBL" id="SBT73467.1"/>
    </source>
</evidence>
<dbReference type="VEuPathDB" id="PlasmoDB:POWCR01_000115400"/>
<dbReference type="Proteomes" id="UP000243200">
    <property type="component" value="Unassembled WGS sequence"/>
</dbReference>
<gene>
    <name evidence="1" type="primary">PowCR01_000115400</name>
    <name evidence="1" type="ORF">POWCR01_000115400</name>
</gene>